<gene>
    <name evidence="1" type="ordered locus">BMS_0469</name>
</gene>
<sequence length="67" mass="7443">MIFGHSNNLNTSIPKLIERTKTTELVSSVTRFKIPGPGQIPKIPHPIQDKIYSKSSLESISLLVGRK</sequence>
<dbReference type="EMBL" id="FQ312005">
    <property type="protein sequence ID" value="CBW25382.1"/>
    <property type="molecule type" value="Genomic_DNA"/>
</dbReference>
<organism evidence="1 2">
    <name type="scientific">Halobacteriovorax marinus (strain ATCC BAA-682 / DSM 15412 / SJ)</name>
    <name type="common">Bacteriovorax marinus</name>
    <dbReference type="NCBI Taxonomy" id="862908"/>
    <lineage>
        <taxon>Bacteria</taxon>
        <taxon>Pseudomonadati</taxon>
        <taxon>Bdellovibrionota</taxon>
        <taxon>Bacteriovoracia</taxon>
        <taxon>Bacteriovoracales</taxon>
        <taxon>Halobacteriovoraceae</taxon>
        <taxon>Halobacteriovorax</taxon>
    </lineage>
</organism>
<proteinExistence type="predicted"/>
<keyword evidence="2" id="KW-1185">Reference proteome</keyword>
<reference evidence="2" key="1">
    <citation type="journal article" date="2013" name="ISME J.">
        <title>A small predatory core genome in the divergent marine Bacteriovorax marinus SJ and the terrestrial Bdellovibrio bacteriovorus.</title>
        <authorList>
            <person name="Crossman L.C."/>
            <person name="Chen H."/>
            <person name="Cerdeno-Tarraga A.M."/>
            <person name="Brooks K."/>
            <person name="Quail M.A."/>
            <person name="Pineiro S.A."/>
            <person name="Hobley L."/>
            <person name="Sockett R.E."/>
            <person name="Bentley S.D."/>
            <person name="Parkhill J."/>
            <person name="Williams H.N."/>
            <person name="Stine O.C."/>
        </authorList>
    </citation>
    <scope>NUCLEOTIDE SEQUENCE [LARGE SCALE GENOMIC DNA]</scope>
    <source>
        <strain evidence="2">ATCC BAA-682 / DSM 15412 / SJ</strain>
    </source>
</reference>
<evidence type="ECO:0000313" key="1">
    <source>
        <dbReference type="EMBL" id="CBW25382.1"/>
    </source>
</evidence>
<dbReference type="HOGENOM" id="CLU_2806504_0_0_7"/>
<name>E1X442_HALMS</name>
<accession>E1X442</accession>
<dbReference type="Proteomes" id="UP000008963">
    <property type="component" value="Chromosome"/>
</dbReference>
<protein>
    <submittedName>
        <fullName evidence="1">Uncharacterized protein</fullName>
    </submittedName>
</protein>
<evidence type="ECO:0000313" key="2">
    <source>
        <dbReference type="Proteomes" id="UP000008963"/>
    </source>
</evidence>
<dbReference type="AlphaFoldDB" id="E1X442"/>
<dbReference type="KEGG" id="bmx:BMS_0469"/>